<comment type="caution">
    <text evidence="8">The sequence shown here is derived from an EMBL/GenBank/DDBJ whole genome shotgun (WGS) entry which is preliminary data.</text>
</comment>
<dbReference type="PROSITE" id="PS51352">
    <property type="entry name" value="THIOREDOXIN_2"/>
    <property type="match status" value="1"/>
</dbReference>
<dbReference type="PANTHER" id="PTHR47834:SF2">
    <property type="entry name" value="THIOREDOXIN-LIKE PROTEIN CITRX, CHLOROPLASTIC"/>
    <property type="match status" value="1"/>
</dbReference>
<dbReference type="InterPro" id="IPR044182">
    <property type="entry name" value="CITRX"/>
</dbReference>
<dbReference type="EMBL" id="JAGRRH010000018">
    <property type="protein sequence ID" value="KAG7351023.1"/>
    <property type="molecule type" value="Genomic_DNA"/>
</dbReference>
<evidence type="ECO:0000256" key="3">
    <source>
        <dbReference type="ARBA" id="ARBA00023002"/>
    </source>
</evidence>
<evidence type="ECO:0000256" key="2">
    <source>
        <dbReference type="ARBA" id="ARBA00022982"/>
    </source>
</evidence>
<dbReference type="Proteomes" id="UP000693970">
    <property type="component" value="Unassembled WGS sequence"/>
</dbReference>
<evidence type="ECO:0000313" key="9">
    <source>
        <dbReference type="Proteomes" id="UP000693970"/>
    </source>
</evidence>
<evidence type="ECO:0000256" key="5">
    <source>
        <dbReference type="ARBA" id="ARBA00023284"/>
    </source>
</evidence>
<keyword evidence="2" id="KW-0249">Electron transport</keyword>
<evidence type="ECO:0000313" key="8">
    <source>
        <dbReference type="EMBL" id="KAG7351023.1"/>
    </source>
</evidence>
<name>A0A9K3KW23_9STRA</name>
<feature type="domain" description="Thioredoxin" evidence="7">
    <location>
        <begin position="45"/>
        <end position="153"/>
    </location>
</feature>
<evidence type="ECO:0000256" key="1">
    <source>
        <dbReference type="ARBA" id="ARBA00022448"/>
    </source>
</evidence>
<dbReference type="OrthoDB" id="2121326at2759"/>
<keyword evidence="3" id="KW-0560">Oxidoreductase</keyword>
<keyword evidence="6" id="KW-0732">Signal</keyword>
<organism evidence="8 9">
    <name type="scientific">Nitzschia inconspicua</name>
    <dbReference type="NCBI Taxonomy" id="303405"/>
    <lineage>
        <taxon>Eukaryota</taxon>
        <taxon>Sar</taxon>
        <taxon>Stramenopiles</taxon>
        <taxon>Ochrophyta</taxon>
        <taxon>Bacillariophyta</taxon>
        <taxon>Bacillariophyceae</taxon>
        <taxon>Bacillariophycidae</taxon>
        <taxon>Bacillariales</taxon>
        <taxon>Bacillariaceae</taxon>
        <taxon>Nitzschia</taxon>
    </lineage>
</organism>
<evidence type="ECO:0000256" key="6">
    <source>
        <dbReference type="SAM" id="SignalP"/>
    </source>
</evidence>
<dbReference type="CDD" id="cd02947">
    <property type="entry name" value="TRX_family"/>
    <property type="match status" value="1"/>
</dbReference>
<dbReference type="InterPro" id="IPR013766">
    <property type="entry name" value="Thioredoxin_domain"/>
</dbReference>
<dbReference type="AlphaFoldDB" id="A0A9K3KW23"/>
<reference evidence="8" key="2">
    <citation type="submission" date="2021-04" db="EMBL/GenBank/DDBJ databases">
        <authorList>
            <person name="Podell S."/>
        </authorList>
    </citation>
    <scope>NUCLEOTIDE SEQUENCE</scope>
    <source>
        <strain evidence="8">Hildebrandi</strain>
    </source>
</reference>
<dbReference type="GO" id="GO:0015035">
    <property type="term" value="F:protein-disulfide reductase activity"/>
    <property type="evidence" value="ECO:0007669"/>
    <property type="project" value="InterPro"/>
</dbReference>
<protein>
    <submittedName>
        <fullName evidence="8">Thioredoxin</fullName>
    </submittedName>
</protein>
<accession>A0A9K3KW23</accession>
<proteinExistence type="predicted"/>
<dbReference type="GO" id="GO:0045454">
    <property type="term" value="P:cell redox homeostasis"/>
    <property type="evidence" value="ECO:0007669"/>
    <property type="project" value="InterPro"/>
</dbReference>
<dbReference type="Pfam" id="PF00085">
    <property type="entry name" value="Thioredoxin"/>
    <property type="match status" value="1"/>
</dbReference>
<keyword evidence="1" id="KW-0813">Transport</keyword>
<reference evidence="8" key="1">
    <citation type="journal article" date="2021" name="Sci. Rep.">
        <title>Diploid genomic architecture of Nitzschia inconspicua, an elite biomass production diatom.</title>
        <authorList>
            <person name="Oliver A."/>
            <person name="Podell S."/>
            <person name="Pinowska A."/>
            <person name="Traller J.C."/>
            <person name="Smith S.R."/>
            <person name="McClure R."/>
            <person name="Beliaev A."/>
            <person name="Bohutskyi P."/>
            <person name="Hill E.A."/>
            <person name="Rabines A."/>
            <person name="Zheng H."/>
            <person name="Allen L.Z."/>
            <person name="Kuo A."/>
            <person name="Grigoriev I.V."/>
            <person name="Allen A.E."/>
            <person name="Hazlebeck D."/>
            <person name="Allen E.E."/>
        </authorList>
    </citation>
    <scope>NUCLEOTIDE SEQUENCE</scope>
    <source>
        <strain evidence="8">Hildebrandi</strain>
    </source>
</reference>
<evidence type="ECO:0000259" key="7">
    <source>
        <dbReference type="PROSITE" id="PS51352"/>
    </source>
</evidence>
<keyword evidence="4" id="KW-1015">Disulfide bond</keyword>
<keyword evidence="5" id="KW-0676">Redox-active center</keyword>
<evidence type="ECO:0000256" key="4">
    <source>
        <dbReference type="ARBA" id="ARBA00023157"/>
    </source>
</evidence>
<dbReference type="PANTHER" id="PTHR47834">
    <property type="entry name" value="THIOREDOXIN-LIKE PROTEIN CITRX, CHLOROPLASTIC"/>
    <property type="match status" value="1"/>
</dbReference>
<feature type="signal peptide" evidence="6">
    <location>
        <begin position="1"/>
        <end position="19"/>
    </location>
</feature>
<keyword evidence="9" id="KW-1185">Reference proteome</keyword>
<sequence length="177" mass="19612">MKQTLAVLLLAQLASTASAFMMSRQSSIAISHQAATTTSSALFMTDEVKAAPMVTGEELELMLTEWDLPLVVDAYATWCGPCLLMSPEYEAAAEELKGKVRFVKLDTDKEEEMAARLNIMGLPTLLFLDKFEPKEDGPDDEKEAKAVLKGRIEGALRKQNIVELCNFYFFDGPEPKI</sequence>
<feature type="chain" id="PRO_5039932753" evidence="6">
    <location>
        <begin position="20"/>
        <end position="177"/>
    </location>
</feature>
<gene>
    <name evidence="8" type="ORF">IV203_010383</name>
</gene>